<keyword evidence="2" id="KW-0732">Signal</keyword>
<name>A0AAV5IXH6_9ROSI</name>
<dbReference type="InterPro" id="IPR017946">
    <property type="entry name" value="PLC-like_Pdiesterase_TIM-brl"/>
</dbReference>
<comment type="catalytic activity">
    <reaction evidence="5">
        <text>a sn-glycero-3-phosphodiester + H2O = an alcohol + sn-glycerol 3-phosphate + H(+)</text>
        <dbReference type="Rhea" id="RHEA:12969"/>
        <dbReference type="ChEBI" id="CHEBI:15377"/>
        <dbReference type="ChEBI" id="CHEBI:15378"/>
        <dbReference type="ChEBI" id="CHEBI:30879"/>
        <dbReference type="ChEBI" id="CHEBI:57597"/>
        <dbReference type="ChEBI" id="CHEBI:83408"/>
        <dbReference type="EC" id="3.1.4.46"/>
    </reaction>
</comment>
<dbReference type="InterPro" id="IPR030395">
    <property type="entry name" value="GP_PDE_dom"/>
</dbReference>
<dbReference type="Gene3D" id="3.20.20.190">
    <property type="entry name" value="Phosphatidylinositol (PI) phosphodiesterase"/>
    <property type="match status" value="2"/>
</dbReference>
<dbReference type="GO" id="GO:0006071">
    <property type="term" value="P:glycerol metabolic process"/>
    <property type="evidence" value="ECO:0007669"/>
    <property type="project" value="UniProtKB-KW"/>
</dbReference>
<evidence type="ECO:0000313" key="7">
    <source>
        <dbReference type="EMBL" id="GKV03335.1"/>
    </source>
</evidence>
<dbReference type="AlphaFoldDB" id="A0AAV5IXH6"/>
<dbReference type="PANTHER" id="PTHR43620:SF44">
    <property type="entry name" value="GLYCEROPHOSPHODIESTER PHOSPHODIESTERASE GDPDL6-RELATED"/>
    <property type="match status" value="1"/>
</dbReference>
<dbReference type="SUPFAM" id="SSF51695">
    <property type="entry name" value="PLC-like phosphodiesterases"/>
    <property type="match status" value="2"/>
</dbReference>
<comment type="caution">
    <text evidence="7">The sequence shown here is derived from an EMBL/GenBank/DDBJ whole genome shotgun (WGS) entry which is preliminary data.</text>
</comment>
<evidence type="ECO:0000256" key="5">
    <source>
        <dbReference type="ARBA" id="ARBA00047512"/>
    </source>
</evidence>
<keyword evidence="8" id="KW-1185">Reference proteome</keyword>
<dbReference type="EMBL" id="BPVZ01000020">
    <property type="protein sequence ID" value="GKV03335.1"/>
    <property type="molecule type" value="Genomic_DNA"/>
</dbReference>
<keyword evidence="4" id="KW-0378">Hydrolase</keyword>
<protein>
    <recommendedName>
        <fullName evidence="1">glycerophosphodiester phosphodiesterase</fullName>
        <ecNumber evidence="1">3.1.4.46</ecNumber>
    </recommendedName>
</protein>
<evidence type="ECO:0000256" key="4">
    <source>
        <dbReference type="ARBA" id="ARBA00022801"/>
    </source>
</evidence>
<feature type="domain" description="GP-PDE" evidence="6">
    <location>
        <begin position="151"/>
        <end position="261"/>
    </location>
</feature>
<proteinExistence type="predicted"/>
<dbReference type="PROSITE" id="PS51704">
    <property type="entry name" value="GP_PDE"/>
    <property type="match status" value="2"/>
</dbReference>
<reference evidence="7 8" key="1">
    <citation type="journal article" date="2021" name="Commun. Biol.">
        <title>The genome of Shorea leprosula (Dipterocarpaceae) highlights the ecological relevance of drought in aseasonal tropical rainforests.</title>
        <authorList>
            <person name="Ng K.K.S."/>
            <person name="Kobayashi M.J."/>
            <person name="Fawcett J.A."/>
            <person name="Hatakeyama M."/>
            <person name="Paape T."/>
            <person name="Ng C.H."/>
            <person name="Ang C.C."/>
            <person name="Tnah L.H."/>
            <person name="Lee C.T."/>
            <person name="Nishiyama T."/>
            <person name="Sese J."/>
            <person name="O'Brien M.J."/>
            <person name="Copetti D."/>
            <person name="Mohd Noor M.I."/>
            <person name="Ong R.C."/>
            <person name="Putra M."/>
            <person name="Sireger I.Z."/>
            <person name="Indrioko S."/>
            <person name="Kosugi Y."/>
            <person name="Izuno A."/>
            <person name="Isagi Y."/>
            <person name="Lee S.L."/>
            <person name="Shimizu K.K."/>
        </authorList>
    </citation>
    <scope>NUCLEOTIDE SEQUENCE [LARGE SCALE GENOMIC DNA]</scope>
    <source>
        <strain evidence="7">214</strain>
    </source>
</reference>
<organism evidence="7 8">
    <name type="scientific">Rubroshorea leprosula</name>
    <dbReference type="NCBI Taxonomy" id="152421"/>
    <lineage>
        <taxon>Eukaryota</taxon>
        <taxon>Viridiplantae</taxon>
        <taxon>Streptophyta</taxon>
        <taxon>Embryophyta</taxon>
        <taxon>Tracheophyta</taxon>
        <taxon>Spermatophyta</taxon>
        <taxon>Magnoliopsida</taxon>
        <taxon>eudicotyledons</taxon>
        <taxon>Gunneridae</taxon>
        <taxon>Pentapetalae</taxon>
        <taxon>rosids</taxon>
        <taxon>malvids</taxon>
        <taxon>Malvales</taxon>
        <taxon>Dipterocarpaceae</taxon>
        <taxon>Rubroshorea</taxon>
    </lineage>
</organism>
<evidence type="ECO:0000259" key="6">
    <source>
        <dbReference type="PROSITE" id="PS51704"/>
    </source>
</evidence>
<dbReference type="GO" id="GO:0006629">
    <property type="term" value="P:lipid metabolic process"/>
    <property type="evidence" value="ECO:0007669"/>
    <property type="project" value="InterPro"/>
</dbReference>
<evidence type="ECO:0000256" key="1">
    <source>
        <dbReference type="ARBA" id="ARBA00012247"/>
    </source>
</evidence>
<dbReference type="Pfam" id="PF03009">
    <property type="entry name" value="GDPD"/>
    <property type="match status" value="1"/>
</dbReference>
<evidence type="ECO:0000313" key="8">
    <source>
        <dbReference type="Proteomes" id="UP001054252"/>
    </source>
</evidence>
<evidence type="ECO:0000256" key="2">
    <source>
        <dbReference type="ARBA" id="ARBA00022729"/>
    </source>
</evidence>
<evidence type="ECO:0000256" key="3">
    <source>
        <dbReference type="ARBA" id="ARBA00022798"/>
    </source>
</evidence>
<sequence>MRSMCIDYIPSPEISFLKAIGGRVNKARMKLIFVFLDSNAVEPTTNQTYGSLLLNLAAIKAFASGILVPKGYIWPVNPNKYLGPSTTLVGDAHKLGLEVHASGFANDMPASYNYSYDPTTVYLQFMDNSQFSVDVVITAFPMTAAETIGKVLIISHNGANGIYPGCTDLAYEQAVNDGADVIDCTVQMSKDGVAFCLDSPDLIGDTNAVMTFMSHSSSVPEIQKENGIFSFDLTWSEIQTLKPQIISPFGQNAGYQSPEPG</sequence>
<dbReference type="Proteomes" id="UP001054252">
    <property type="component" value="Unassembled WGS sequence"/>
</dbReference>
<dbReference type="EC" id="3.1.4.46" evidence="1"/>
<accession>A0AAV5IXH6</accession>
<feature type="domain" description="GP-PDE" evidence="6">
    <location>
        <begin position="1"/>
        <end position="136"/>
    </location>
</feature>
<gene>
    <name evidence="7" type="ORF">SLEP1_g15656</name>
</gene>
<dbReference type="PANTHER" id="PTHR43620">
    <property type="entry name" value="GLYCEROPHOSPHORYL DIESTER PHOSPHODIESTERASE"/>
    <property type="match status" value="1"/>
</dbReference>
<keyword evidence="3" id="KW-0319">Glycerol metabolism</keyword>
<dbReference type="GO" id="GO:0008889">
    <property type="term" value="F:glycerophosphodiester phosphodiesterase activity"/>
    <property type="evidence" value="ECO:0007669"/>
    <property type="project" value="UniProtKB-EC"/>
</dbReference>